<dbReference type="AlphaFoldDB" id="A0A7R9BSD4"/>
<dbReference type="Pfam" id="PF23069">
    <property type="entry name" value="DUF7042"/>
    <property type="match status" value="1"/>
</dbReference>
<dbReference type="Pfam" id="PF23070">
    <property type="entry name" value="DUF7043"/>
    <property type="match status" value="1"/>
</dbReference>
<dbReference type="InterPro" id="IPR055471">
    <property type="entry name" value="DUF7043"/>
</dbReference>
<organism evidence="4">
    <name type="scientific">Notodromas monacha</name>
    <dbReference type="NCBI Taxonomy" id="399045"/>
    <lineage>
        <taxon>Eukaryota</taxon>
        <taxon>Metazoa</taxon>
        <taxon>Ecdysozoa</taxon>
        <taxon>Arthropoda</taxon>
        <taxon>Crustacea</taxon>
        <taxon>Oligostraca</taxon>
        <taxon>Ostracoda</taxon>
        <taxon>Podocopa</taxon>
        <taxon>Podocopida</taxon>
        <taxon>Cypridocopina</taxon>
        <taxon>Cypridoidea</taxon>
        <taxon>Cyprididae</taxon>
        <taxon>Notodromas</taxon>
    </lineage>
</organism>
<gene>
    <name evidence="4" type="ORF">NMOB1V02_LOCUS8005</name>
</gene>
<dbReference type="OrthoDB" id="9979716at2759"/>
<protein>
    <submittedName>
        <fullName evidence="4">Uncharacterized protein</fullName>
    </submittedName>
</protein>
<evidence type="ECO:0000256" key="1">
    <source>
        <dbReference type="SAM" id="MobiDB-lite"/>
    </source>
</evidence>
<accession>A0A7R9BSD4</accession>
<dbReference type="PANTHER" id="PTHR22255">
    <property type="entry name" value="LP06548P"/>
    <property type="match status" value="1"/>
</dbReference>
<keyword evidence="5" id="KW-1185">Reference proteome</keyword>
<sequence length="735" mass="79691">MAASDTCRPAGFIHHLLAESGNLCFTRASPLWATTYKCHTCFVVQERHRNVLQYKESAYCGVLSSLDEVCGEIAGDAELHTLFRRSGTGMMASTPVECPFHGPFTFSYDRGGGVCEDPVSRVDACTKSSRLLFRFQACHSVRSESSEEELECLATWKDGSKTYLVGRMQQSSSSSSIAAAAADKDAFRCFLFDRDKAGHVVHLAQSGDASCSGVLSATDGARTLKLTKLSQNRMRNCSFPHWFTSSRNNGIGNKWHTLDGGTTFRTDGFGNTLHISGNEWDIGDSVMSVSSSSSSSSSSSIWLHQQQESRSLDTADRKVTCVERKESDTKDQDEHEVLILAYAVRGCAGVYLCMRFHLRDKHVVEIETGQPAKSPDFACGDYFFVSSRRKTTTLVAMSPKEMACPMVGRFAVLPPLTTREESAGGSQDHHPHHYSDQQDGLLHQQAPVGKAIRRRRRRRKRSRRRRRHNGDAISAAGAAESLLTFCPASMASAGGSSRATTSNAAISHVGGGGGGGGGGARPRHHGIDADHFLHHNNGEEDHRDNQQEYLGSKMDEMLPRFSSLHVGCRDNRRLELTAACQNAPDVITEYRCHGSWEDNGTQFLIVSPVSSSRDMVYLCLASRAITTQAMPSGTYGPTTAASWVANGYTGIAANGMSSSGAFGSGGITLVSYQTMSCEPPAITGIQSISFNVTLMGQCAQPLSSATSINKSPGSRGSSHHWLSSMMVIFGIMFLS</sequence>
<dbReference type="PANTHER" id="PTHR22255:SF9">
    <property type="entry name" value="LP06548P"/>
    <property type="match status" value="1"/>
</dbReference>
<evidence type="ECO:0000313" key="5">
    <source>
        <dbReference type="Proteomes" id="UP000678499"/>
    </source>
</evidence>
<dbReference type="GO" id="GO:0061909">
    <property type="term" value="P:autophagosome-lysosome fusion"/>
    <property type="evidence" value="ECO:0007669"/>
    <property type="project" value="TreeGrafter"/>
</dbReference>
<dbReference type="Proteomes" id="UP000678499">
    <property type="component" value="Unassembled WGS sequence"/>
</dbReference>
<name>A0A7R9BSD4_9CRUS</name>
<feature type="compositionally biased region" description="Gly residues" evidence="1">
    <location>
        <begin position="509"/>
        <end position="520"/>
    </location>
</feature>
<evidence type="ECO:0000259" key="3">
    <source>
        <dbReference type="Pfam" id="PF23070"/>
    </source>
</evidence>
<feature type="region of interest" description="Disordered" evidence="1">
    <location>
        <begin position="504"/>
        <end position="530"/>
    </location>
</feature>
<feature type="domain" description="DUF7042" evidence="2">
    <location>
        <begin position="95"/>
        <end position="228"/>
    </location>
</feature>
<proteinExistence type="predicted"/>
<dbReference type="EMBL" id="OA884139">
    <property type="protein sequence ID" value="CAD7280345.1"/>
    <property type="molecule type" value="Genomic_DNA"/>
</dbReference>
<reference evidence="4" key="1">
    <citation type="submission" date="2020-11" db="EMBL/GenBank/DDBJ databases">
        <authorList>
            <person name="Tran Van P."/>
        </authorList>
    </citation>
    <scope>NUCLEOTIDE SEQUENCE</scope>
</reference>
<feature type="compositionally biased region" description="Basic residues" evidence="1">
    <location>
        <begin position="451"/>
        <end position="468"/>
    </location>
</feature>
<evidence type="ECO:0000259" key="2">
    <source>
        <dbReference type="Pfam" id="PF23069"/>
    </source>
</evidence>
<feature type="compositionally biased region" description="Basic and acidic residues" evidence="1">
    <location>
        <begin position="419"/>
        <end position="436"/>
    </location>
</feature>
<evidence type="ECO:0000313" key="4">
    <source>
        <dbReference type="EMBL" id="CAD7280345.1"/>
    </source>
</evidence>
<feature type="region of interest" description="Disordered" evidence="1">
    <location>
        <begin position="419"/>
        <end position="474"/>
    </location>
</feature>
<dbReference type="InterPro" id="IPR055470">
    <property type="entry name" value="DUF7042"/>
</dbReference>
<dbReference type="EMBL" id="CAJPEX010002102">
    <property type="protein sequence ID" value="CAG0920497.1"/>
    <property type="molecule type" value="Genomic_DNA"/>
</dbReference>
<feature type="domain" description="DUF7043" evidence="3">
    <location>
        <begin position="236"/>
        <end position="386"/>
    </location>
</feature>